<evidence type="ECO:0000259" key="3">
    <source>
        <dbReference type="PROSITE" id="PS51186"/>
    </source>
</evidence>
<dbReference type="InterPro" id="IPR050832">
    <property type="entry name" value="Bact_Acetyltransf"/>
</dbReference>
<organism evidence="4 5">
    <name type="scientific">Micromonospora globbae</name>
    <dbReference type="NCBI Taxonomy" id="1894969"/>
    <lineage>
        <taxon>Bacteria</taxon>
        <taxon>Bacillati</taxon>
        <taxon>Actinomycetota</taxon>
        <taxon>Actinomycetes</taxon>
        <taxon>Micromonosporales</taxon>
        <taxon>Micromonosporaceae</taxon>
        <taxon>Micromonospora</taxon>
    </lineage>
</organism>
<dbReference type="Proteomes" id="UP001432190">
    <property type="component" value="Chromosome"/>
</dbReference>
<protein>
    <submittedName>
        <fullName evidence="4">GNAT family N-acetyltransferase</fullName>
        <ecNumber evidence="4">2.3.1.-</ecNumber>
    </submittedName>
</protein>
<dbReference type="InterPro" id="IPR000182">
    <property type="entry name" value="GNAT_dom"/>
</dbReference>
<keyword evidence="1 4" id="KW-0808">Transferase</keyword>
<dbReference type="Pfam" id="PF00583">
    <property type="entry name" value="Acetyltransf_1"/>
    <property type="match status" value="1"/>
</dbReference>
<dbReference type="RefSeq" id="WP_328850334.1">
    <property type="nucleotide sequence ID" value="NZ_CP108084.1"/>
</dbReference>
<dbReference type="PROSITE" id="PS51186">
    <property type="entry name" value="GNAT"/>
    <property type="match status" value="1"/>
</dbReference>
<evidence type="ECO:0000313" key="5">
    <source>
        <dbReference type="Proteomes" id="UP001432190"/>
    </source>
</evidence>
<accession>A0ABZ1S0K2</accession>
<dbReference type="EC" id="2.3.1.-" evidence="4"/>
<dbReference type="GO" id="GO:0016746">
    <property type="term" value="F:acyltransferase activity"/>
    <property type="evidence" value="ECO:0007669"/>
    <property type="project" value="UniProtKB-KW"/>
</dbReference>
<dbReference type="Gene3D" id="3.40.630.30">
    <property type="match status" value="1"/>
</dbReference>
<keyword evidence="5" id="KW-1185">Reference proteome</keyword>
<dbReference type="SUPFAM" id="SSF55729">
    <property type="entry name" value="Acyl-CoA N-acyltransferases (Nat)"/>
    <property type="match status" value="1"/>
</dbReference>
<dbReference type="PANTHER" id="PTHR43877">
    <property type="entry name" value="AMINOALKYLPHOSPHONATE N-ACETYLTRANSFERASE-RELATED-RELATED"/>
    <property type="match status" value="1"/>
</dbReference>
<dbReference type="InterPro" id="IPR016181">
    <property type="entry name" value="Acyl_CoA_acyltransferase"/>
</dbReference>
<evidence type="ECO:0000256" key="2">
    <source>
        <dbReference type="ARBA" id="ARBA00023315"/>
    </source>
</evidence>
<feature type="domain" description="N-acetyltransferase" evidence="3">
    <location>
        <begin position="2"/>
        <end position="183"/>
    </location>
</feature>
<name>A0ABZ1S0K2_9ACTN</name>
<gene>
    <name evidence="4" type="ORF">OG994_17370</name>
</gene>
<keyword evidence="2 4" id="KW-0012">Acyltransferase</keyword>
<evidence type="ECO:0000256" key="1">
    <source>
        <dbReference type="ARBA" id="ARBA00022679"/>
    </source>
</evidence>
<dbReference type="EMBL" id="CP108084">
    <property type="protein sequence ID" value="WUP47414.1"/>
    <property type="molecule type" value="Genomic_DNA"/>
</dbReference>
<reference evidence="4" key="1">
    <citation type="submission" date="2022-10" db="EMBL/GenBank/DDBJ databases">
        <title>The complete genomes of actinobacterial strains from the NBC collection.</title>
        <authorList>
            <person name="Joergensen T.S."/>
            <person name="Alvarez Arevalo M."/>
            <person name="Sterndorff E.B."/>
            <person name="Faurdal D."/>
            <person name="Vuksanovic O."/>
            <person name="Mourched A.-S."/>
            <person name="Charusanti P."/>
            <person name="Shaw S."/>
            <person name="Blin K."/>
            <person name="Weber T."/>
        </authorList>
    </citation>
    <scope>NUCLEOTIDE SEQUENCE</scope>
    <source>
        <strain evidence="4">NBC_00256</strain>
    </source>
</reference>
<proteinExistence type="predicted"/>
<evidence type="ECO:0000313" key="4">
    <source>
        <dbReference type="EMBL" id="WUP47414.1"/>
    </source>
</evidence>
<sequence>MVTIRREEPDDAEAVARVHVHGWQAGYAGIMPDEVLRRLNVAAWAQRRRDVGTADPEHPFTTLLAESGDEGVVGFTSFGPYRVDQDRDTLDPAWGEVLALFVEPGHWGDGTATALLRAARAGLAGRGFTAFRAWVLEENHRARRFTVRAGLSPDGERSTYPVPLTGGRPPVRLFELRYAGRLDG</sequence>